<gene>
    <name evidence="8" type="ORF">P175DRAFT_0509013</name>
</gene>
<dbReference type="InterPro" id="IPR013320">
    <property type="entry name" value="ConA-like_dom_sf"/>
</dbReference>
<feature type="compositionally biased region" description="Polar residues" evidence="5">
    <location>
        <begin position="1334"/>
        <end position="1344"/>
    </location>
</feature>
<evidence type="ECO:0000259" key="6">
    <source>
        <dbReference type="PROSITE" id="PS50188"/>
    </source>
</evidence>
<feature type="region of interest" description="Disordered" evidence="5">
    <location>
        <begin position="1327"/>
        <end position="1384"/>
    </location>
</feature>
<dbReference type="SMART" id="SM00668">
    <property type="entry name" value="CTLH"/>
    <property type="match status" value="1"/>
</dbReference>
<evidence type="ECO:0000256" key="3">
    <source>
        <dbReference type="ARBA" id="ARBA00018741"/>
    </source>
</evidence>
<dbReference type="InterPro" id="IPR006594">
    <property type="entry name" value="LisH"/>
</dbReference>
<dbReference type="GeneID" id="63815281"/>
<feature type="region of interest" description="Disordered" evidence="5">
    <location>
        <begin position="1"/>
        <end position="74"/>
    </location>
</feature>
<dbReference type="RefSeq" id="XP_040753569.1">
    <property type="nucleotide sequence ID" value="XM_040898399.1"/>
</dbReference>
<dbReference type="PROSITE" id="PS50896">
    <property type="entry name" value="LISH"/>
    <property type="match status" value="1"/>
</dbReference>
<dbReference type="InterPro" id="IPR043136">
    <property type="entry name" value="B30.2/SPRY_sf"/>
</dbReference>
<feature type="compositionally biased region" description="Low complexity" evidence="5">
    <location>
        <begin position="1353"/>
        <end position="1368"/>
    </location>
</feature>
<dbReference type="InterPro" id="IPR024964">
    <property type="entry name" value="CTLH/CRA"/>
</dbReference>
<dbReference type="InterPro" id="IPR001870">
    <property type="entry name" value="B30.2/SPRY"/>
</dbReference>
<feature type="compositionally biased region" description="Polar residues" evidence="5">
    <location>
        <begin position="1119"/>
        <end position="1135"/>
    </location>
</feature>
<dbReference type="OrthoDB" id="25503at2759"/>
<dbReference type="PROSITE" id="PS50897">
    <property type="entry name" value="CTLH"/>
    <property type="match status" value="1"/>
</dbReference>
<evidence type="ECO:0000256" key="4">
    <source>
        <dbReference type="SAM" id="Coils"/>
    </source>
</evidence>
<dbReference type="Pfam" id="PF00622">
    <property type="entry name" value="SPRY"/>
    <property type="match status" value="1"/>
</dbReference>
<dbReference type="SUPFAM" id="SSF49899">
    <property type="entry name" value="Concanavalin A-like lectins/glucanases"/>
    <property type="match status" value="1"/>
</dbReference>
<dbReference type="Pfam" id="PF10607">
    <property type="entry name" value="CTLH"/>
    <property type="match status" value="1"/>
</dbReference>
<protein>
    <recommendedName>
        <fullName evidence="3">Protein FYV10</fullName>
    </recommendedName>
    <alternativeName>
        <fullName evidence="2">Protein fyv10</fullName>
    </alternativeName>
</protein>
<dbReference type="InterPro" id="IPR013144">
    <property type="entry name" value="CRA_dom"/>
</dbReference>
<dbReference type="InterPro" id="IPR006595">
    <property type="entry name" value="CTLH_C"/>
</dbReference>
<evidence type="ECO:0000256" key="1">
    <source>
        <dbReference type="ARBA" id="ARBA00002343"/>
    </source>
</evidence>
<dbReference type="PROSITE" id="PS50188">
    <property type="entry name" value="B302_SPRY"/>
    <property type="match status" value="1"/>
</dbReference>
<feature type="region of interest" description="Disordered" evidence="5">
    <location>
        <begin position="1031"/>
        <end position="1138"/>
    </location>
</feature>
<evidence type="ECO:0000313" key="8">
    <source>
        <dbReference type="EMBL" id="PTU22177.1"/>
    </source>
</evidence>
<dbReference type="SMART" id="SM00449">
    <property type="entry name" value="SPRY"/>
    <property type="match status" value="1"/>
</dbReference>
<keyword evidence="4" id="KW-0175">Coiled coil</keyword>
<dbReference type="EMBL" id="MSFN02000003">
    <property type="protein sequence ID" value="PTU22177.1"/>
    <property type="molecule type" value="Genomic_DNA"/>
</dbReference>
<evidence type="ECO:0000256" key="2">
    <source>
        <dbReference type="ARBA" id="ARBA00017917"/>
    </source>
</evidence>
<sequence>MTDASFSSSGGARGAPLPTTTTTTNTTTYSSPSISSIPRRSSYASVLSGTAALSPQGNPPFSHPPTSFSSYPPPPFHPDVRLLRHSLAVDADMQMNSSWRSSSGDSLPPYSRKFASFPIYDPVLHGPGGFSDTPSSFTPSYLRNSRYISRLDAAHKATPASQRDGALNPFLQPNLPRIAPSYRGMTYDIIDREPAATEEDQPMPLPSRWNDSDKYPGLELPNNGLEVRYTGPLNKHDHEAASVRADHPMPPQCGIYYFEITIHSKPKEGMIGIGFSSSKASVERLPGWEQESWAYHGDDGKSFFGESQGQGRQYGPTFGVNDTVGCGVNFSTGCAFFTKNGVFLGNAFRELRNLKVYPSVGMKKQPPVHLSANFGQQPFMFDIDGMVKKEKDAIHSEIRSTSTANIQPPLDETALLQELIAQFLAHDGYVETARAFAEEVAAESGALENGRKTQLKKYEVEEDVEAINRQKIRAAILDGDIDKALKYTNAYYANVLQQYPQIHFKLRCRKFLEMMRRCTELSAASAKKGKATNGISDSSAVFDEEMELDEQMQDRDGCWDGDGMDTEETEASAKSNELLTEAVQYGQQLRIDYPTDENGGDKKMLDDIFSLVAYPDPKRSVHGHYLDPAGRVAVAEELNSAILVSLGKSSSAALERLYQQTEVLVNEISEEGGAGAFINPALPCIPPTHYSSSTTRTDLRCCCGREECAYLHTNHVALEGLEKDLETAARLGQALLHRHESYMAEAEEDRQRLLVNIESLEREKRQVQAENARMVEENRSLLEQLEGLNKAVLDSDSHAKCLAVALENSEAELRGLTASAARAADLEAQLAHMEAEQSKLQESLLLAQEDSKSAVHRWKKAECTLRDLHDQVDRIEKEAREERDRHAELVQRMERRRAVERELDGAAGRLKGAAAAQDLRRDGGTNVVSRFVRDILQDNANLQMGIMELRDMLDSSNEEVQNLRDQILSHQPLMMMPSETGETHDIRPSTTLSQELEANDSRRVSQEFHIHHHYHTPSIARKEKGTLLRRSKKRRSLGSPAVLHSASAGQSSRKAKHRSQSSTSSASTILSQTSVSIPPRASRRWSAQSPVPPDSMASSPQSAYRSSMSIFDRVERGFDSSQPTSPDSTIFSSPLRNGRYKPGGGPWDAYRILDGANDPISDDELDGGSIHSVIPEEIEDSSMPYGGSERARSIADKDVFVTSTPYRTMRRSTSHESLFSVAGMDIHTPSHLPSCMVDLASGALPLRIPHRIMSSGTGLSPTPAVTSTSTITAGKEPAKPSGQTPQSLLASVVATSQLPVDSPASSLDDSSTPTRLTLSSRVGGWVRGRWGTAPTASPTRNLDSLTEEDVPQSSASSTISSDHSLASSGQQQHTPAQPLQPKRSFSLVRFRNPGVNQKGPIMGFRLPPPPPVSIHAEQLDEGLLRESLAE</sequence>
<feature type="compositionally biased region" description="Low complexity" evidence="5">
    <location>
        <begin position="1"/>
        <end position="10"/>
    </location>
</feature>
<evidence type="ECO:0000313" key="9">
    <source>
        <dbReference type="Proteomes" id="UP000244073"/>
    </source>
</evidence>
<comment type="function">
    <text evidence="1">Involved in the proteasome-dependent degradation of fructose-1,6-bisphosphatase.</text>
</comment>
<feature type="compositionally biased region" description="Low complexity" evidence="5">
    <location>
        <begin position="1060"/>
        <end position="1076"/>
    </location>
</feature>
<accession>A0A2T5M0X3</accession>
<dbReference type="Gene3D" id="2.60.120.920">
    <property type="match status" value="1"/>
</dbReference>
<dbReference type="Proteomes" id="UP000244073">
    <property type="component" value="Unassembled WGS sequence"/>
</dbReference>
<feature type="compositionally biased region" description="Polar residues" evidence="5">
    <location>
        <begin position="44"/>
        <end position="56"/>
    </location>
</feature>
<feature type="compositionally biased region" description="Polar residues" evidence="5">
    <location>
        <begin position="1254"/>
        <end position="1272"/>
    </location>
</feature>
<dbReference type="InterPro" id="IPR050618">
    <property type="entry name" value="Ubq-SigPath_Reg"/>
</dbReference>
<feature type="coiled-coil region" evidence="4">
    <location>
        <begin position="743"/>
        <end position="896"/>
    </location>
</feature>
<evidence type="ECO:0000259" key="7">
    <source>
        <dbReference type="PROSITE" id="PS50897"/>
    </source>
</evidence>
<feature type="compositionally biased region" description="Polar residues" evidence="5">
    <location>
        <begin position="1096"/>
        <end position="1109"/>
    </location>
</feature>
<proteinExistence type="predicted"/>
<comment type="caution">
    <text evidence="8">The sequence shown here is derived from an EMBL/GenBank/DDBJ whole genome shotgun (WGS) entry which is preliminary data.</text>
</comment>
<dbReference type="VEuPathDB" id="FungiDB:P175DRAFT_0509013"/>
<feature type="region of interest" description="Disordered" evidence="5">
    <location>
        <begin position="1396"/>
        <end position="1430"/>
    </location>
</feature>
<dbReference type="PANTHER" id="PTHR12864">
    <property type="entry name" value="RAN BINDING PROTEIN 9-RELATED"/>
    <property type="match status" value="1"/>
</dbReference>
<evidence type="ECO:0000256" key="5">
    <source>
        <dbReference type="SAM" id="MobiDB-lite"/>
    </source>
</evidence>
<organism evidence="8 9">
    <name type="scientific">Aspergillus ochraceoroseus IBT 24754</name>
    <dbReference type="NCBI Taxonomy" id="1392256"/>
    <lineage>
        <taxon>Eukaryota</taxon>
        <taxon>Fungi</taxon>
        <taxon>Dikarya</taxon>
        <taxon>Ascomycota</taxon>
        <taxon>Pezizomycotina</taxon>
        <taxon>Eurotiomycetes</taxon>
        <taxon>Eurotiomycetidae</taxon>
        <taxon>Eurotiales</taxon>
        <taxon>Aspergillaceae</taxon>
        <taxon>Aspergillus</taxon>
        <taxon>Aspergillus subgen. Nidulantes</taxon>
    </lineage>
</organism>
<dbReference type="SMART" id="SM00757">
    <property type="entry name" value="CRA"/>
    <property type="match status" value="1"/>
</dbReference>
<reference evidence="8 9" key="1">
    <citation type="journal article" date="2018" name="Proc. Natl. Acad. Sci. U.S.A.">
        <title>Linking secondary metabolites to gene clusters through genome sequencing of six diverse Aspergillus species.</title>
        <authorList>
            <person name="Kaerboelling I."/>
            <person name="Vesth T.C."/>
            <person name="Frisvad J.C."/>
            <person name="Nybo J.L."/>
            <person name="Theobald S."/>
            <person name="Kuo A."/>
            <person name="Bowyer P."/>
            <person name="Matsuda Y."/>
            <person name="Mondo S."/>
            <person name="Lyhne E.K."/>
            <person name="Kogle M.E."/>
            <person name="Clum A."/>
            <person name="Lipzen A."/>
            <person name="Salamov A."/>
            <person name="Ngan C.Y."/>
            <person name="Daum C."/>
            <person name="Chiniquy J."/>
            <person name="Barry K."/>
            <person name="LaButti K."/>
            <person name="Haridas S."/>
            <person name="Simmons B.A."/>
            <person name="Magnuson J.K."/>
            <person name="Mortensen U.H."/>
            <person name="Larsen T.O."/>
            <person name="Grigoriev I.V."/>
            <person name="Baker S.E."/>
            <person name="Andersen M.R."/>
        </authorList>
    </citation>
    <scope>NUCLEOTIDE SEQUENCE [LARGE SCALE GENOMIC DNA]</scope>
    <source>
        <strain evidence="8 9">IBT 24754</strain>
    </source>
</reference>
<dbReference type="InterPro" id="IPR003877">
    <property type="entry name" value="SPRY_dom"/>
</dbReference>
<dbReference type="CDD" id="cd12909">
    <property type="entry name" value="SPRY_RanBP9_10"/>
    <property type="match status" value="1"/>
</dbReference>
<feature type="compositionally biased region" description="Low complexity" evidence="5">
    <location>
        <begin position="19"/>
        <end position="43"/>
    </location>
</feature>
<feature type="region of interest" description="Disordered" evidence="5">
    <location>
        <begin position="1253"/>
        <end position="1286"/>
    </location>
</feature>
<feature type="domain" description="B30.2/SPRY" evidence="6">
    <location>
        <begin position="187"/>
        <end position="379"/>
    </location>
</feature>
<name>A0A2T5M0X3_9EURO</name>
<feature type="domain" description="CTLH" evidence="7">
    <location>
        <begin position="465"/>
        <end position="522"/>
    </location>
</feature>
<dbReference type="InterPro" id="IPR035782">
    <property type="entry name" value="SPRY_RanBP9/10"/>
</dbReference>